<keyword evidence="1" id="KW-0479">Metal-binding</keyword>
<dbReference type="InterPro" id="IPR010666">
    <property type="entry name" value="Znf_GRF"/>
</dbReference>
<name>A0A5C3N9W0_9AGAM</name>
<feature type="compositionally biased region" description="Polar residues" evidence="5">
    <location>
        <begin position="134"/>
        <end position="143"/>
    </location>
</feature>
<accession>A0A5C3N9W0</accession>
<dbReference type="GO" id="GO:0008270">
    <property type="term" value="F:zinc ion binding"/>
    <property type="evidence" value="ECO:0007669"/>
    <property type="project" value="UniProtKB-KW"/>
</dbReference>
<evidence type="ECO:0000256" key="2">
    <source>
        <dbReference type="ARBA" id="ARBA00022771"/>
    </source>
</evidence>
<evidence type="ECO:0000259" key="6">
    <source>
        <dbReference type="PROSITE" id="PS51999"/>
    </source>
</evidence>
<evidence type="ECO:0000256" key="5">
    <source>
        <dbReference type="SAM" id="MobiDB-lite"/>
    </source>
</evidence>
<dbReference type="PROSITE" id="PS51999">
    <property type="entry name" value="ZF_GRF"/>
    <property type="match status" value="1"/>
</dbReference>
<feature type="compositionally biased region" description="Pro residues" evidence="5">
    <location>
        <begin position="113"/>
        <end position="124"/>
    </location>
</feature>
<evidence type="ECO:0000256" key="4">
    <source>
        <dbReference type="PROSITE-ProRule" id="PRU01343"/>
    </source>
</evidence>
<gene>
    <name evidence="7" type="ORF">OE88DRAFT_1155043</name>
</gene>
<evidence type="ECO:0000256" key="1">
    <source>
        <dbReference type="ARBA" id="ARBA00022723"/>
    </source>
</evidence>
<dbReference type="EMBL" id="ML213506">
    <property type="protein sequence ID" value="TFK54133.1"/>
    <property type="molecule type" value="Genomic_DNA"/>
</dbReference>
<protein>
    <recommendedName>
        <fullName evidence="6">GRF-type domain-containing protein</fullName>
    </recommendedName>
</protein>
<dbReference type="AlphaFoldDB" id="A0A5C3N9W0"/>
<feature type="compositionally biased region" description="Polar residues" evidence="5">
    <location>
        <begin position="242"/>
        <end position="263"/>
    </location>
</feature>
<dbReference type="Pfam" id="PF06839">
    <property type="entry name" value="Zn_ribbon_GRF"/>
    <property type="match status" value="1"/>
</dbReference>
<feature type="compositionally biased region" description="Basic and acidic residues" evidence="5">
    <location>
        <begin position="377"/>
        <end position="400"/>
    </location>
</feature>
<feature type="domain" description="GRF-type" evidence="6">
    <location>
        <begin position="27"/>
        <end position="70"/>
    </location>
</feature>
<feature type="compositionally biased region" description="Low complexity" evidence="5">
    <location>
        <begin position="74"/>
        <end position="107"/>
    </location>
</feature>
<organism evidence="7 8">
    <name type="scientific">Heliocybe sulcata</name>
    <dbReference type="NCBI Taxonomy" id="5364"/>
    <lineage>
        <taxon>Eukaryota</taxon>
        <taxon>Fungi</taxon>
        <taxon>Dikarya</taxon>
        <taxon>Basidiomycota</taxon>
        <taxon>Agaricomycotina</taxon>
        <taxon>Agaricomycetes</taxon>
        <taxon>Gloeophyllales</taxon>
        <taxon>Gloeophyllaceae</taxon>
        <taxon>Heliocybe</taxon>
    </lineage>
</organism>
<dbReference type="OrthoDB" id="5418639at2759"/>
<evidence type="ECO:0000313" key="8">
    <source>
        <dbReference type="Proteomes" id="UP000305948"/>
    </source>
</evidence>
<feature type="compositionally biased region" description="Polar residues" evidence="5">
    <location>
        <begin position="333"/>
        <end position="358"/>
    </location>
</feature>
<keyword evidence="3" id="KW-0862">Zinc</keyword>
<evidence type="ECO:0000313" key="7">
    <source>
        <dbReference type="EMBL" id="TFK54133.1"/>
    </source>
</evidence>
<feature type="region of interest" description="Disordered" evidence="5">
    <location>
        <begin position="74"/>
        <end position="400"/>
    </location>
</feature>
<proteinExistence type="predicted"/>
<evidence type="ECO:0000256" key="3">
    <source>
        <dbReference type="ARBA" id="ARBA00022833"/>
    </source>
</evidence>
<dbReference type="Proteomes" id="UP000305948">
    <property type="component" value="Unassembled WGS sequence"/>
</dbReference>
<reference evidence="7 8" key="1">
    <citation type="journal article" date="2019" name="Nat. Ecol. Evol.">
        <title>Megaphylogeny resolves global patterns of mushroom evolution.</title>
        <authorList>
            <person name="Varga T."/>
            <person name="Krizsan K."/>
            <person name="Foldi C."/>
            <person name="Dima B."/>
            <person name="Sanchez-Garcia M."/>
            <person name="Sanchez-Ramirez S."/>
            <person name="Szollosi G.J."/>
            <person name="Szarkandi J.G."/>
            <person name="Papp V."/>
            <person name="Albert L."/>
            <person name="Andreopoulos W."/>
            <person name="Angelini C."/>
            <person name="Antonin V."/>
            <person name="Barry K.W."/>
            <person name="Bougher N.L."/>
            <person name="Buchanan P."/>
            <person name="Buyck B."/>
            <person name="Bense V."/>
            <person name="Catcheside P."/>
            <person name="Chovatia M."/>
            <person name="Cooper J."/>
            <person name="Damon W."/>
            <person name="Desjardin D."/>
            <person name="Finy P."/>
            <person name="Geml J."/>
            <person name="Haridas S."/>
            <person name="Hughes K."/>
            <person name="Justo A."/>
            <person name="Karasinski D."/>
            <person name="Kautmanova I."/>
            <person name="Kiss B."/>
            <person name="Kocsube S."/>
            <person name="Kotiranta H."/>
            <person name="LaButti K.M."/>
            <person name="Lechner B.E."/>
            <person name="Liimatainen K."/>
            <person name="Lipzen A."/>
            <person name="Lukacs Z."/>
            <person name="Mihaltcheva S."/>
            <person name="Morgado L.N."/>
            <person name="Niskanen T."/>
            <person name="Noordeloos M.E."/>
            <person name="Ohm R.A."/>
            <person name="Ortiz-Santana B."/>
            <person name="Ovrebo C."/>
            <person name="Racz N."/>
            <person name="Riley R."/>
            <person name="Savchenko A."/>
            <person name="Shiryaev A."/>
            <person name="Soop K."/>
            <person name="Spirin V."/>
            <person name="Szebenyi C."/>
            <person name="Tomsovsky M."/>
            <person name="Tulloss R.E."/>
            <person name="Uehling J."/>
            <person name="Grigoriev I.V."/>
            <person name="Vagvolgyi C."/>
            <person name="Papp T."/>
            <person name="Martin F.M."/>
            <person name="Miettinen O."/>
            <person name="Hibbett D.S."/>
            <person name="Nagy L.G."/>
        </authorList>
    </citation>
    <scope>NUCLEOTIDE SEQUENCE [LARGE SCALE GENOMIC DNA]</scope>
    <source>
        <strain evidence="7 8">OMC1185</strain>
    </source>
</reference>
<keyword evidence="8" id="KW-1185">Reference proteome</keyword>
<sequence length="453" mass="49223">MSQPSTPFKDGKTHDINPVQADGTVFCYCNIPAVKYTSRTSANPDRNFYCCRKYKEDPHNCKFFLWADSPVITSHPAHQPEQSSSQSSEPTSSQPSQTFQPPSQSSPLKRPASPLPSQPMPPSTPTRARVNLNVPRTPSTPQGRVNRMKDIEVALGLSPAKPEPANLPTTPVPASNRAPASRTPDQSSQTAPAPAAPAPKLPQGLEDDEFAAEYDSIPNPDSEPERERVAAGMQTDADLMSEASQSQSPSPLRSHAQGRSYTNDDGDIDMDSESRTQTYGRPPSSPTSSRNPSPAKRARVEAVKYPRLSPLNKPEHRLPGDWDVNPFADPAATPSTYAHHVTSTSRQLLTPPASSNDLPQYRAPHDLQVPESPTPPRRTDKGKGKARAREEDEKMEARAEEGMSVDVVPGGYGYPNDVSGLGLWEGGVLITLEFCNPVHRRSLLCGCLSHSNC</sequence>
<dbReference type="STRING" id="5364.A0A5C3N9W0"/>
<keyword evidence="2 4" id="KW-0863">Zinc-finger</keyword>
<dbReference type="PANTHER" id="PTHR33248">
    <property type="entry name" value="ZINC ION-BINDING PROTEIN"/>
    <property type="match status" value="1"/>
</dbReference>